<dbReference type="GO" id="GO:0008380">
    <property type="term" value="P:RNA splicing"/>
    <property type="evidence" value="ECO:0007669"/>
    <property type="project" value="UniProtKB-KW"/>
</dbReference>
<comment type="caution">
    <text evidence="15">The sequence shown here is derived from an EMBL/GenBank/DDBJ whole genome shotgun (WGS) entry which is preliminary data.</text>
</comment>
<feature type="domain" description="Btz" evidence="14">
    <location>
        <begin position="147"/>
        <end position="264"/>
    </location>
</feature>
<dbReference type="GeneID" id="96008563"/>
<evidence type="ECO:0000256" key="3">
    <source>
        <dbReference type="ARBA" id="ARBA00009548"/>
    </source>
</evidence>
<dbReference type="GO" id="GO:0000184">
    <property type="term" value="P:nuclear-transcribed mRNA catabolic process, nonsense-mediated decay"/>
    <property type="evidence" value="ECO:0007669"/>
    <property type="project" value="UniProtKB-KW"/>
</dbReference>
<evidence type="ECO:0000256" key="13">
    <source>
        <dbReference type="SAM" id="MobiDB-lite"/>
    </source>
</evidence>
<evidence type="ECO:0000256" key="6">
    <source>
        <dbReference type="ARBA" id="ARBA00022664"/>
    </source>
</evidence>
<feature type="compositionally biased region" description="Basic and acidic residues" evidence="13">
    <location>
        <begin position="623"/>
        <end position="640"/>
    </location>
</feature>
<keyword evidence="6" id="KW-0507">mRNA processing</keyword>
<evidence type="ECO:0000256" key="2">
    <source>
        <dbReference type="ARBA" id="ARBA00004496"/>
    </source>
</evidence>
<comment type="similarity">
    <text evidence="3">Belongs to the CASC3 family.</text>
</comment>
<feature type="region of interest" description="Disordered" evidence="13">
    <location>
        <begin position="607"/>
        <end position="643"/>
    </location>
</feature>
<evidence type="ECO:0000256" key="7">
    <source>
        <dbReference type="ARBA" id="ARBA00022816"/>
    </source>
</evidence>
<keyword evidence="7" id="KW-0509">mRNA transport</keyword>
<proteinExistence type="inferred from homology"/>
<dbReference type="GO" id="GO:0035145">
    <property type="term" value="C:exon-exon junction complex"/>
    <property type="evidence" value="ECO:0007669"/>
    <property type="project" value="InterPro"/>
</dbReference>
<organism evidence="15 16">
    <name type="scientific">Cladosporium halotolerans</name>
    <dbReference type="NCBI Taxonomy" id="1052096"/>
    <lineage>
        <taxon>Eukaryota</taxon>
        <taxon>Fungi</taxon>
        <taxon>Dikarya</taxon>
        <taxon>Ascomycota</taxon>
        <taxon>Pezizomycotina</taxon>
        <taxon>Dothideomycetes</taxon>
        <taxon>Dothideomycetidae</taxon>
        <taxon>Cladosporiales</taxon>
        <taxon>Cladosporiaceae</taxon>
        <taxon>Cladosporium</taxon>
    </lineage>
</organism>
<keyword evidence="9" id="KW-0694">RNA-binding</keyword>
<dbReference type="InterPro" id="IPR018545">
    <property type="entry name" value="Btz_dom"/>
</dbReference>
<name>A0AB34KLB0_9PEZI</name>
<keyword evidence="4" id="KW-0813">Transport</keyword>
<dbReference type="Pfam" id="PF09405">
    <property type="entry name" value="Btz"/>
    <property type="match status" value="1"/>
</dbReference>
<evidence type="ECO:0000256" key="8">
    <source>
        <dbReference type="ARBA" id="ARBA00022845"/>
    </source>
</evidence>
<dbReference type="GO" id="GO:0003729">
    <property type="term" value="F:mRNA binding"/>
    <property type="evidence" value="ECO:0007669"/>
    <property type="project" value="InterPro"/>
</dbReference>
<keyword evidence="10" id="KW-0866">Nonsense-mediated mRNA decay</keyword>
<keyword evidence="16" id="KW-1185">Reference proteome</keyword>
<keyword evidence="11" id="KW-0508">mRNA splicing</keyword>
<dbReference type="Proteomes" id="UP000803884">
    <property type="component" value="Unassembled WGS sequence"/>
</dbReference>
<evidence type="ECO:0000259" key="14">
    <source>
        <dbReference type="SMART" id="SM01044"/>
    </source>
</evidence>
<reference evidence="15 16" key="1">
    <citation type="journal article" date="2020" name="Microbiol. Resour. Announc.">
        <title>Draft Genome Sequence of a Cladosporium Species Isolated from the Mesophotic Ascidian Didemnum maculosum.</title>
        <authorList>
            <person name="Gioti A."/>
            <person name="Siaperas R."/>
            <person name="Nikolaivits E."/>
            <person name="Le Goff G."/>
            <person name="Ouazzani J."/>
            <person name="Kotoulas G."/>
            <person name="Topakas E."/>
        </authorList>
    </citation>
    <scope>NUCLEOTIDE SEQUENCE [LARGE SCALE GENOMIC DNA]</scope>
    <source>
        <strain evidence="15 16">TM138-S3</strain>
    </source>
</reference>
<evidence type="ECO:0000256" key="1">
    <source>
        <dbReference type="ARBA" id="ARBA00004123"/>
    </source>
</evidence>
<feature type="compositionally biased region" description="Basic and acidic residues" evidence="13">
    <location>
        <begin position="158"/>
        <end position="179"/>
    </location>
</feature>
<evidence type="ECO:0000256" key="12">
    <source>
        <dbReference type="ARBA" id="ARBA00023242"/>
    </source>
</evidence>
<dbReference type="GO" id="GO:0051028">
    <property type="term" value="P:mRNA transport"/>
    <property type="evidence" value="ECO:0007669"/>
    <property type="project" value="UniProtKB-KW"/>
</dbReference>
<feature type="region of interest" description="Disordered" evidence="13">
    <location>
        <begin position="253"/>
        <end position="278"/>
    </location>
</feature>
<evidence type="ECO:0000256" key="11">
    <source>
        <dbReference type="ARBA" id="ARBA00023187"/>
    </source>
</evidence>
<feature type="compositionally biased region" description="Basic residues" evidence="13">
    <location>
        <begin position="82"/>
        <end position="93"/>
    </location>
</feature>
<evidence type="ECO:0000256" key="9">
    <source>
        <dbReference type="ARBA" id="ARBA00022884"/>
    </source>
</evidence>
<dbReference type="EMBL" id="JAAQHG020000031">
    <property type="protein sequence ID" value="KAL1583819.1"/>
    <property type="molecule type" value="Genomic_DNA"/>
</dbReference>
<keyword evidence="12" id="KW-0539">Nucleus</keyword>
<dbReference type="AlphaFoldDB" id="A0AB34KLB0"/>
<feature type="region of interest" description="Disordered" evidence="13">
    <location>
        <begin position="1"/>
        <end position="241"/>
    </location>
</feature>
<gene>
    <name evidence="15" type="ORF">WHR41_07120</name>
</gene>
<dbReference type="GO" id="GO:0006417">
    <property type="term" value="P:regulation of translation"/>
    <property type="evidence" value="ECO:0007669"/>
    <property type="project" value="UniProtKB-KW"/>
</dbReference>
<dbReference type="SMART" id="SM01044">
    <property type="entry name" value="Btz"/>
    <property type="match status" value="1"/>
</dbReference>
<comment type="subcellular location">
    <subcellularLocation>
        <location evidence="2">Cytoplasm</location>
    </subcellularLocation>
    <subcellularLocation>
        <location evidence="1">Nucleus</location>
    </subcellularLocation>
</comment>
<evidence type="ECO:0000256" key="5">
    <source>
        <dbReference type="ARBA" id="ARBA00022490"/>
    </source>
</evidence>
<dbReference type="RefSeq" id="XP_069226925.1">
    <property type="nucleotide sequence ID" value="XM_069375725.1"/>
</dbReference>
<keyword evidence="5" id="KW-0963">Cytoplasm</keyword>
<keyword evidence="8" id="KW-0810">Translation regulation</keyword>
<evidence type="ECO:0000256" key="10">
    <source>
        <dbReference type="ARBA" id="ARBA00023161"/>
    </source>
</evidence>
<dbReference type="GO" id="GO:0006397">
    <property type="term" value="P:mRNA processing"/>
    <property type="evidence" value="ECO:0007669"/>
    <property type="project" value="UniProtKB-KW"/>
</dbReference>
<evidence type="ECO:0000313" key="16">
    <source>
        <dbReference type="Proteomes" id="UP000803884"/>
    </source>
</evidence>
<evidence type="ECO:0000256" key="4">
    <source>
        <dbReference type="ARBA" id="ARBA00022448"/>
    </source>
</evidence>
<protein>
    <recommendedName>
        <fullName evidence="14">Btz domain-containing protein</fullName>
    </recommendedName>
</protein>
<dbReference type="GO" id="GO:0005737">
    <property type="term" value="C:cytoplasm"/>
    <property type="evidence" value="ECO:0007669"/>
    <property type="project" value="UniProtKB-SubCell"/>
</dbReference>
<evidence type="ECO:0000313" key="15">
    <source>
        <dbReference type="EMBL" id="KAL1583819.1"/>
    </source>
</evidence>
<sequence length="716" mass="78673">MAAGRSLKTLVGRRRRLDEEGEDDEGPVMVDDSQSEGSVLTEMDERSDDEETRSAGDGQAVQGANGNAVEEKREGSANGTRPGKKSRKPRNKGGKKERGESADGAAGQGNLFQATADTEAMMKGMNLEDTGEGAIQFGDMDEPVHIPSGSRSQAGNGRAERPVDRQRREHQEYKQKRSADPAFIPNRGNFFMHDTRGAPNGQGPPPTRGALARGRGRGIPQVGASGTPPNPAQRQDKASEMPWKHDLHEVINEESGPGAQNKPAVSQQQQRDDASRLSARHALPTQASRPGPPPTLSFDVTIPVAKGQARVFLPGMKTAKMGSELSIKKYIRLPNHRPPLRRDKPVRVFIPGLGPRYIFPSMERSFIFIPRQMRPNQRGFGSSNYHRNTGGYGYSSRRTSMYGGSMYSASVAPSRRSSIARDNTFSPVSFASGFGGQARPVVRLPYNGQVLSTGTSPAGPLSGHQTPTGQVLHTYPLPQNAPLFNTPMSTVHQPRPQKQFSVTGIESPAVLHQSRTPTDEQQPFQNQLPTHMAEQSAGSHQAQVPFYPQQPHYAYQNQSHQAATPLSGIPENAMNSQAFQQPAMYYPQYPPQHGMYYPQPMQMYMPPSQGYMAPPQQPLSQPQHDRTQAQEGQREQREDAAPSGMVAHESNGMVFYIPASEAQQQTSQEHYQPAESFVPSYAMPGLPPPTPAPEATYYYPMDMQQAMYYPQQQPQQ</sequence>
<accession>A0AB34KLB0</accession>